<keyword evidence="2 5" id="KW-0812">Transmembrane</keyword>
<dbReference type="SUPFAM" id="SSF144091">
    <property type="entry name" value="Rhomboid-like"/>
    <property type="match status" value="1"/>
</dbReference>
<feature type="transmembrane region" description="Helical" evidence="5">
    <location>
        <begin position="142"/>
        <end position="161"/>
    </location>
</feature>
<accession>U7D7C6</accession>
<dbReference type="GO" id="GO:0004252">
    <property type="term" value="F:serine-type endopeptidase activity"/>
    <property type="evidence" value="ECO:0007669"/>
    <property type="project" value="InterPro"/>
</dbReference>
<feature type="domain" description="Peptidase S54 rhomboid" evidence="6">
    <location>
        <begin position="52"/>
        <end position="183"/>
    </location>
</feature>
<evidence type="ECO:0000313" key="8">
    <source>
        <dbReference type="Proteomes" id="UP000017148"/>
    </source>
</evidence>
<feature type="transmembrane region" description="Helical" evidence="5">
    <location>
        <begin position="167"/>
        <end position="186"/>
    </location>
</feature>
<dbReference type="InterPro" id="IPR022764">
    <property type="entry name" value="Peptidase_S54_rhomboid_dom"/>
</dbReference>
<feature type="transmembrane region" description="Helical" evidence="5">
    <location>
        <begin position="7"/>
        <end position="27"/>
    </location>
</feature>
<keyword evidence="4 5" id="KW-0472">Membrane</keyword>
<comment type="subcellular location">
    <subcellularLocation>
        <location evidence="1">Membrane</location>
        <topology evidence="1">Multi-pass membrane protein</topology>
    </subcellularLocation>
</comment>
<evidence type="ECO:0000256" key="3">
    <source>
        <dbReference type="ARBA" id="ARBA00022989"/>
    </source>
</evidence>
<dbReference type="Proteomes" id="UP000017148">
    <property type="component" value="Unassembled WGS sequence"/>
</dbReference>
<feature type="transmembrane region" description="Helical" evidence="5">
    <location>
        <begin position="118"/>
        <end position="135"/>
    </location>
</feature>
<evidence type="ECO:0000256" key="1">
    <source>
        <dbReference type="ARBA" id="ARBA00004141"/>
    </source>
</evidence>
<evidence type="ECO:0000256" key="2">
    <source>
        <dbReference type="ARBA" id="ARBA00022692"/>
    </source>
</evidence>
<keyword evidence="8" id="KW-1185">Reference proteome</keyword>
<dbReference type="PANTHER" id="PTHR43066">
    <property type="entry name" value="RHOMBOID-RELATED PROTEIN"/>
    <property type="match status" value="1"/>
</dbReference>
<dbReference type="RefSeq" id="WP_022636979.1">
    <property type="nucleotide sequence ID" value="NZ_ASJR01000012.1"/>
</dbReference>
<sequence>MKRAIKISFDSPVTLVFAITAFIVQVVETNFQLGLTLQFFSRSGSMTWNDPWEYLRLFSHSIGHADYEHLLGNLFVILLLGPVLEARYGEKKILGALLLTALSSSLIQLLLFRGAINGASGIVLLYIILVSAVNLKKGSIPLSFILVFLIFIGGEGLRAFQTDGISQIAHIIGGVCGALFLLFTGGKGHDSEENKKHLF</sequence>
<name>U7D7C6_9BACT</name>
<evidence type="ECO:0000313" key="7">
    <source>
        <dbReference type="EMBL" id="ERP31481.1"/>
    </source>
</evidence>
<dbReference type="OrthoDB" id="5419261at2"/>
<evidence type="ECO:0000256" key="4">
    <source>
        <dbReference type="ARBA" id="ARBA00023136"/>
    </source>
</evidence>
<organism evidence="7 8">
    <name type="scientific">Chitinivibrio alkaliphilus ACht1</name>
    <dbReference type="NCBI Taxonomy" id="1313304"/>
    <lineage>
        <taxon>Bacteria</taxon>
        <taxon>Pseudomonadati</taxon>
        <taxon>Fibrobacterota</taxon>
        <taxon>Chitinivibrionia</taxon>
        <taxon>Chitinivibrionales</taxon>
        <taxon>Chitinivibrionaceae</taxon>
        <taxon>Chitinivibrio</taxon>
    </lineage>
</organism>
<protein>
    <submittedName>
        <fullName evidence="7">Rhomboid family protein</fullName>
    </submittedName>
</protein>
<dbReference type="Pfam" id="PF01694">
    <property type="entry name" value="Rhomboid"/>
    <property type="match status" value="1"/>
</dbReference>
<evidence type="ECO:0000256" key="5">
    <source>
        <dbReference type="SAM" id="Phobius"/>
    </source>
</evidence>
<dbReference type="EMBL" id="ASJR01000012">
    <property type="protein sequence ID" value="ERP31481.1"/>
    <property type="molecule type" value="Genomic_DNA"/>
</dbReference>
<reference evidence="7 8" key="1">
    <citation type="journal article" date="2013" name="Environ. Microbiol.">
        <title>Genome analysis of Chitinivibrio alkaliphilus gen. nov., sp. nov., a novel extremely haloalkaliphilic anaerobic chitinolytic bacterium from the candidate phylum Termite Group 3.</title>
        <authorList>
            <person name="Sorokin D.Y."/>
            <person name="Gumerov V.M."/>
            <person name="Rakitin A.L."/>
            <person name="Beletsky A.V."/>
            <person name="Damste J.S."/>
            <person name="Muyzer G."/>
            <person name="Mardanov A.V."/>
            <person name="Ravin N.V."/>
        </authorList>
    </citation>
    <scope>NUCLEOTIDE SEQUENCE [LARGE SCALE GENOMIC DNA]</scope>
    <source>
        <strain evidence="7 8">ACht1</strain>
    </source>
</reference>
<dbReference type="eggNOG" id="COG0705">
    <property type="taxonomic scope" value="Bacteria"/>
</dbReference>
<gene>
    <name evidence="7" type="ORF">CALK_1525</name>
</gene>
<dbReference type="AlphaFoldDB" id="U7D7C6"/>
<keyword evidence="3 5" id="KW-1133">Transmembrane helix</keyword>
<dbReference type="STRING" id="1313304.CALK_1525"/>
<proteinExistence type="predicted"/>
<dbReference type="GO" id="GO:0016020">
    <property type="term" value="C:membrane"/>
    <property type="evidence" value="ECO:0007669"/>
    <property type="project" value="UniProtKB-SubCell"/>
</dbReference>
<comment type="caution">
    <text evidence="7">The sequence shown here is derived from an EMBL/GenBank/DDBJ whole genome shotgun (WGS) entry which is preliminary data.</text>
</comment>
<dbReference type="InterPro" id="IPR035952">
    <property type="entry name" value="Rhomboid-like_sf"/>
</dbReference>
<evidence type="ECO:0000259" key="6">
    <source>
        <dbReference type="Pfam" id="PF01694"/>
    </source>
</evidence>
<dbReference type="Gene3D" id="1.20.1540.10">
    <property type="entry name" value="Rhomboid-like"/>
    <property type="match status" value="1"/>
</dbReference>